<feature type="transmembrane region" description="Helical" evidence="1">
    <location>
        <begin position="131"/>
        <end position="157"/>
    </location>
</feature>
<dbReference type="EMBL" id="JACOGA010000004">
    <property type="protein sequence ID" value="MBC3872950.1"/>
    <property type="molecule type" value="Genomic_DNA"/>
</dbReference>
<accession>A0ABR6Y8L3</accession>
<comment type="caution">
    <text evidence="2">The sequence shown here is derived from an EMBL/GenBank/DDBJ whole genome shotgun (WGS) entry which is preliminary data.</text>
</comment>
<protein>
    <recommendedName>
        <fullName evidence="4">LexA-binding, inner membrane-associated hydrolase</fullName>
    </recommendedName>
</protein>
<evidence type="ECO:0008006" key="4">
    <source>
        <dbReference type="Google" id="ProtNLM"/>
    </source>
</evidence>
<sequence>MPITPFHFGPGAAIQALFPQKISFIAFALSNVLLDLEPAYYMLSGQFPVHRFFHSFLGSSFFIPIVVLIFIGLRKVQKRKTWIPDFYEWSKLSIEQVSLGAVIGVYSHIVLDGIMHSDVQPFAPFVAMNPFLHLLSLNILHWLCIAAAVLAFCVAMYRVHQSHHSSNEHDDAK</sequence>
<name>A0ABR6Y8L3_9BURK</name>
<dbReference type="RefSeq" id="WP_186941001.1">
    <property type="nucleotide sequence ID" value="NZ_JACOGA010000004.1"/>
</dbReference>
<evidence type="ECO:0000313" key="3">
    <source>
        <dbReference type="Proteomes" id="UP000624279"/>
    </source>
</evidence>
<dbReference type="Proteomes" id="UP000624279">
    <property type="component" value="Unassembled WGS sequence"/>
</dbReference>
<organism evidence="2 3">
    <name type="scientific">Undibacterium flavidum</name>
    <dbReference type="NCBI Taxonomy" id="2762297"/>
    <lineage>
        <taxon>Bacteria</taxon>
        <taxon>Pseudomonadati</taxon>
        <taxon>Pseudomonadota</taxon>
        <taxon>Betaproteobacteria</taxon>
        <taxon>Burkholderiales</taxon>
        <taxon>Oxalobacteraceae</taxon>
        <taxon>Undibacterium</taxon>
    </lineage>
</organism>
<gene>
    <name evidence="2" type="ORF">H8K55_05080</name>
</gene>
<proteinExistence type="predicted"/>
<keyword evidence="1" id="KW-0472">Membrane</keyword>
<feature type="transmembrane region" description="Helical" evidence="1">
    <location>
        <begin position="92"/>
        <end position="111"/>
    </location>
</feature>
<reference evidence="2 3" key="1">
    <citation type="submission" date="2020-08" db="EMBL/GenBank/DDBJ databases">
        <title>Novel species isolated from subtropical streams in China.</title>
        <authorList>
            <person name="Lu H."/>
        </authorList>
    </citation>
    <scope>NUCLEOTIDE SEQUENCE [LARGE SCALE GENOMIC DNA]</scope>
    <source>
        <strain evidence="2 3">LX15W</strain>
    </source>
</reference>
<dbReference type="Pfam" id="PF04307">
    <property type="entry name" value="YdjM"/>
    <property type="match status" value="1"/>
</dbReference>
<feature type="transmembrane region" description="Helical" evidence="1">
    <location>
        <begin position="52"/>
        <end position="71"/>
    </location>
</feature>
<keyword evidence="1" id="KW-0812">Transmembrane</keyword>
<evidence type="ECO:0000313" key="2">
    <source>
        <dbReference type="EMBL" id="MBC3872950.1"/>
    </source>
</evidence>
<dbReference type="InterPro" id="IPR007404">
    <property type="entry name" value="YdjM-like"/>
</dbReference>
<keyword evidence="3" id="KW-1185">Reference proteome</keyword>
<evidence type="ECO:0000256" key="1">
    <source>
        <dbReference type="SAM" id="Phobius"/>
    </source>
</evidence>
<keyword evidence="1" id="KW-1133">Transmembrane helix</keyword>